<feature type="transmembrane region" description="Helical" evidence="9">
    <location>
        <begin position="302"/>
        <end position="327"/>
    </location>
</feature>
<dbReference type="PANTHER" id="PTHR43531:SF11">
    <property type="entry name" value="METHYL-ACCEPTING CHEMOTAXIS PROTEIN 3"/>
    <property type="match status" value="1"/>
</dbReference>
<dbReference type="Gene3D" id="3.30.450.20">
    <property type="entry name" value="PAS domain"/>
    <property type="match status" value="2"/>
</dbReference>
<dbReference type="GO" id="GO:0004888">
    <property type="term" value="F:transmembrane signaling receptor activity"/>
    <property type="evidence" value="ECO:0007669"/>
    <property type="project" value="InterPro"/>
</dbReference>
<dbReference type="CDD" id="cd06225">
    <property type="entry name" value="HAMP"/>
    <property type="match status" value="1"/>
</dbReference>
<dbReference type="InterPro" id="IPR033479">
    <property type="entry name" value="dCache_1"/>
</dbReference>
<comment type="subcellular location">
    <subcellularLocation>
        <location evidence="1">Cell membrane</location>
        <topology evidence="1">Multi-pass membrane protein</topology>
    </subcellularLocation>
</comment>
<organism evidence="12 13">
    <name type="scientific">Treponema vincentii ATCC 35580</name>
    <dbReference type="NCBI Taxonomy" id="596324"/>
    <lineage>
        <taxon>Bacteria</taxon>
        <taxon>Pseudomonadati</taxon>
        <taxon>Spirochaetota</taxon>
        <taxon>Spirochaetia</taxon>
        <taxon>Spirochaetales</taxon>
        <taxon>Treponemataceae</taxon>
        <taxon>Treponema</taxon>
    </lineage>
</organism>
<evidence type="ECO:0000259" key="10">
    <source>
        <dbReference type="PROSITE" id="PS50111"/>
    </source>
</evidence>
<dbReference type="SUPFAM" id="SSF58104">
    <property type="entry name" value="Methyl-accepting chemotaxis protein (MCP) signaling domain"/>
    <property type="match status" value="2"/>
</dbReference>
<keyword evidence="2" id="KW-1003">Cell membrane</keyword>
<dbReference type="eggNOG" id="COG0840">
    <property type="taxonomic scope" value="Bacteria"/>
</dbReference>
<keyword evidence="5 9" id="KW-1133">Transmembrane helix</keyword>
<dbReference type="GO" id="GO:0006935">
    <property type="term" value="P:chemotaxis"/>
    <property type="evidence" value="ECO:0007669"/>
    <property type="project" value="UniProtKB-KW"/>
</dbReference>
<dbReference type="InterPro" id="IPR004090">
    <property type="entry name" value="Chemotax_Me-accpt_rcpt"/>
</dbReference>
<evidence type="ECO:0000259" key="11">
    <source>
        <dbReference type="PROSITE" id="PS50885"/>
    </source>
</evidence>
<evidence type="ECO:0000313" key="13">
    <source>
        <dbReference type="Proteomes" id="UP000004509"/>
    </source>
</evidence>
<evidence type="ECO:0000313" key="12">
    <source>
        <dbReference type="EMBL" id="EEV20498.1"/>
    </source>
</evidence>
<feature type="domain" description="HAMP" evidence="11">
    <location>
        <begin position="329"/>
        <end position="381"/>
    </location>
</feature>
<dbReference type="InterPro" id="IPR004089">
    <property type="entry name" value="MCPsignal_dom"/>
</dbReference>
<evidence type="ECO:0000256" key="9">
    <source>
        <dbReference type="SAM" id="Phobius"/>
    </source>
</evidence>
<dbReference type="EMBL" id="ACYH01000032">
    <property type="protein sequence ID" value="EEV20498.1"/>
    <property type="molecule type" value="Genomic_DNA"/>
</dbReference>
<dbReference type="GO" id="GO:0005886">
    <property type="term" value="C:plasma membrane"/>
    <property type="evidence" value="ECO:0007669"/>
    <property type="project" value="UniProtKB-SubCell"/>
</dbReference>
<dbReference type="CDD" id="cd18774">
    <property type="entry name" value="PDC2_HK_sensor"/>
    <property type="match status" value="1"/>
</dbReference>
<dbReference type="PRINTS" id="PR00260">
    <property type="entry name" value="CHEMTRNSDUCR"/>
</dbReference>
<evidence type="ECO:0000256" key="6">
    <source>
        <dbReference type="ARBA" id="ARBA00023136"/>
    </source>
</evidence>
<accession>C8PQ16</accession>
<reference evidence="12 13" key="1">
    <citation type="submission" date="2009-07" db="EMBL/GenBank/DDBJ databases">
        <authorList>
            <person name="Madupu R."/>
            <person name="Sebastian Y."/>
            <person name="Durkin A.S."/>
            <person name="Torralba M."/>
            <person name="Methe B."/>
            <person name="Sutton G.G."/>
            <person name="Strausberg R.L."/>
            <person name="Nelson K.E."/>
        </authorList>
    </citation>
    <scope>NUCLEOTIDE SEQUENCE [LARGE SCALE GENOMIC DNA]</scope>
    <source>
        <strain evidence="12 13">ATCC 35580</strain>
    </source>
</reference>
<dbReference type="OrthoDB" id="243053at2"/>
<dbReference type="CDD" id="cd18773">
    <property type="entry name" value="PDC1_HK_sensor"/>
    <property type="match status" value="1"/>
</dbReference>
<dbReference type="Proteomes" id="UP000004509">
    <property type="component" value="Unassembled WGS sequence"/>
</dbReference>
<keyword evidence="4 9" id="KW-0812">Transmembrane</keyword>
<dbReference type="InterPro" id="IPR051310">
    <property type="entry name" value="MCP_chemotaxis"/>
</dbReference>
<dbReference type="Gene3D" id="1.10.287.950">
    <property type="entry name" value="Methyl-accepting chemotaxis protein"/>
    <property type="match status" value="1"/>
</dbReference>
<evidence type="ECO:0000256" key="8">
    <source>
        <dbReference type="PROSITE-ProRule" id="PRU00284"/>
    </source>
</evidence>
<dbReference type="Pfam" id="PF00015">
    <property type="entry name" value="MCPsignal"/>
    <property type="match status" value="1"/>
</dbReference>
<name>C8PQ16_9SPIR</name>
<dbReference type="SMART" id="SM00304">
    <property type="entry name" value="HAMP"/>
    <property type="match status" value="1"/>
</dbReference>
<dbReference type="Pfam" id="PF00672">
    <property type="entry name" value="HAMP"/>
    <property type="match status" value="1"/>
</dbReference>
<comment type="caution">
    <text evidence="12">The sequence shown here is derived from an EMBL/GenBank/DDBJ whole genome shotgun (WGS) entry which is preliminary data.</text>
</comment>
<gene>
    <name evidence="12" type="ORF">TREVI0001_0320</name>
</gene>
<sequence>MDSKRKGVSLRFKILLIGVTSLCALIICACAIIGFQVYQVNIRQYDQTSLQQFSLIQQTIMMFMQNNKNTVKMLAEHVTVQAADESLNNYTVSTQDVLLKNVPKGEKEQEMVTLFKRIHNGYSDTAEVFFGSKWGGFVSSWDDTVSAGFDPRKRIWYQQAVNAVGGETIITPAYMSTIGSPGICFSRQVFSPQRTFIGCVSVEVKLDQLTSFIDSLKVGRTGYVMLFQNDGTILADPMHRDLVFTKLDNSGSQYLEIFQNAGEETEVVTIDNVRWRLRVFSIDELGWKIAILIQNNEILESFYRLVISMTAVGTGMLIIFFWLIFLFSKRLKGYLRKLQLIFTKMAAGDLTGRFFIKKNDEIGSLMIDFNTTMDKVAAMVNSLIRESKTMQHVGDDLFNNMSETASAINEISANVESIKRQAKTQAESVQKTGNVVENIIEQIQQLDREIAVQAGAVSQSSSSVEEMAANITTITQTLEKNNNLIKEMYSMTIDGKNGAKTANSVVKQIAERSDALLEASVIIQNIASQTNLLAMNAAIEAAHAGETGKGFAVVADEIRKLAEESNEQGKQIGGVLKESIEIIHTLIAAGDGAEKTFEKVYELATQISDQEDFITRSMVEQMNANKEVLVAIKDINTSTNTVQSGSSEMLSGSGEVAREMNKLDGLTQVITNSMDEMSAGAIQINNAVVEVNDLVQKNKESIGILVNKVKEFKV</sequence>
<keyword evidence="3" id="KW-0145">Chemotaxis</keyword>
<protein>
    <submittedName>
        <fullName evidence="12">Cache domain protein</fullName>
    </submittedName>
</protein>
<dbReference type="STRING" id="596324.TREVI0001_0320"/>
<dbReference type="SMART" id="SM00283">
    <property type="entry name" value="MA"/>
    <property type="match status" value="1"/>
</dbReference>
<feature type="transmembrane region" description="Helical" evidence="9">
    <location>
        <begin position="12"/>
        <end position="38"/>
    </location>
</feature>
<dbReference type="Pfam" id="PF02743">
    <property type="entry name" value="dCache_1"/>
    <property type="match status" value="1"/>
</dbReference>
<comment type="similarity">
    <text evidence="7">Belongs to the methyl-accepting chemotaxis (MCP) protein family.</text>
</comment>
<dbReference type="PROSITE" id="PS50111">
    <property type="entry name" value="CHEMOTAXIS_TRANSDUC_2"/>
    <property type="match status" value="1"/>
</dbReference>
<evidence type="ECO:0000256" key="1">
    <source>
        <dbReference type="ARBA" id="ARBA00004651"/>
    </source>
</evidence>
<dbReference type="InterPro" id="IPR003660">
    <property type="entry name" value="HAMP_dom"/>
</dbReference>
<evidence type="ECO:0000256" key="7">
    <source>
        <dbReference type="ARBA" id="ARBA00029447"/>
    </source>
</evidence>
<evidence type="ECO:0000256" key="4">
    <source>
        <dbReference type="ARBA" id="ARBA00022692"/>
    </source>
</evidence>
<evidence type="ECO:0000256" key="2">
    <source>
        <dbReference type="ARBA" id="ARBA00022475"/>
    </source>
</evidence>
<evidence type="ECO:0000256" key="5">
    <source>
        <dbReference type="ARBA" id="ARBA00022989"/>
    </source>
</evidence>
<dbReference type="PANTHER" id="PTHR43531">
    <property type="entry name" value="PROTEIN ICFG"/>
    <property type="match status" value="1"/>
</dbReference>
<dbReference type="GO" id="GO:0007165">
    <property type="term" value="P:signal transduction"/>
    <property type="evidence" value="ECO:0007669"/>
    <property type="project" value="UniProtKB-KW"/>
</dbReference>
<dbReference type="PROSITE" id="PS50885">
    <property type="entry name" value="HAMP"/>
    <property type="match status" value="1"/>
</dbReference>
<dbReference type="PROSITE" id="PS51257">
    <property type="entry name" value="PROKAR_LIPOPROTEIN"/>
    <property type="match status" value="1"/>
</dbReference>
<keyword evidence="6 9" id="KW-0472">Membrane</keyword>
<dbReference type="AlphaFoldDB" id="C8PQ16"/>
<evidence type="ECO:0000256" key="3">
    <source>
        <dbReference type="ARBA" id="ARBA00022500"/>
    </source>
</evidence>
<proteinExistence type="inferred from homology"/>
<dbReference type="RefSeq" id="WP_006188671.1">
    <property type="nucleotide sequence ID" value="NZ_ACYH01000032.1"/>
</dbReference>
<keyword evidence="8" id="KW-0807">Transducer</keyword>
<feature type="domain" description="Methyl-accepting transducer" evidence="10">
    <location>
        <begin position="428"/>
        <end position="657"/>
    </location>
</feature>